<name>A0ABT4B4S2_9ACTN</name>
<dbReference type="GO" id="GO:0016746">
    <property type="term" value="F:acyltransferase activity"/>
    <property type="evidence" value="ECO:0007669"/>
    <property type="project" value="UniProtKB-KW"/>
</dbReference>
<dbReference type="RefSeq" id="WP_267565864.1">
    <property type="nucleotide sequence ID" value="NZ_JAPNTZ010000009.1"/>
</dbReference>
<dbReference type="InterPro" id="IPR052523">
    <property type="entry name" value="Trichothecene_AcTrans"/>
</dbReference>
<protein>
    <submittedName>
        <fullName evidence="2">GNAT family N-acetyltransferase</fullName>
        <ecNumber evidence="2">2.3.1.-</ecNumber>
    </submittedName>
</protein>
<gene>
    <name evidence="2" type="ORF">OWR29_26085</name>
</gene>
<accession>A0ABT4B4S2</accession>
<dbReference type="EMBL" id="JAPNTZ010000009">
    <property type="protein sequence ID" value="MCY1141481.1"/>
    <property type="molecule type" value="Genomic_DNA"/>
</dbReference>
<comment type="caution">
    <text evidence="2">The sequence shown here is derived from an EMBL/GenBank/DDBJ whole genome shotgun (WGS) entry which is preliminary data.</text>
</comment>
<reference evidence="2" key="1">
    <citation type="submission" date="2022-11" db="EMBL/GenBank/DDBJ databases">
        <authorList>
            <person name="Somphong A."/>
            <person name="Phongsopitanun W."/>
        </authorList>
    </citation>
    <scope>NUCLEOTIDE SEQUENCE</scope>
    <source>
        <strain evidence="2">Pm04-4</strain>
    </source>
</reference>
<dbReference type="PROSITE" id="PS51186">
    <property type="entry name" value="GNAT"/>
    <property type="match status" value="1"/>
</dbReference>
<dbReference type="PANTHER" id="PTHR42791">
    <property type="entry name" value="GNAT FAMILY ACETYLTRANSFERASE"/>
    <property type="match status" value="1"/>
</dbReference>
<organism evidence="2 3">
    <name type="scientific">Paractinoplanes pyxinae</name>
    <dbReference type="NCBI Taxonomy" id="2997416"/>
    <lineage>
        <taxon>Bacteria</taxon>
        <taxon>Bacillati</taxon>
        <taxon>Actinomycetota</taxon>
        <taxon>Actinomycetes</taxon>
        <taxon>Micromonosporales</taxon>
        <taxon>Micromonosporaceae</taxon>
        <taxon>Paractinoplanes</taxon>
    </lineage>
</organism>
<dbReference type="Pfam" id="PF00583">
    <property type="entry name" value="Acetyltransf_1"/>
    <property type="match status" value="1"/>
</dbReference>
<evidence type="ECO:0000313" key="3">
    <source>
        <dbReference type="Proteomes" id="UP001151002"/>
    </source>
</evidence>
<dbReference type="PANTHER" id="PTHR42791:SF1">
    <property type="entry name" value="N-ACETYLTRANSFERASE DOMAIN-CONTAINING PROTEIN"/>
    <property type="match status" value="1"/>
</dbReference>
<keyword evidence="2" id="KW-0808">Transferase</keyword>
<feature type="domain" description="N-acetyltransferase" evidence="1">
    <location>
        <begin position="7"/>
        <end position="202"/>
    </location>
</feature>
<dbReference type="EC" id="2.3.1.-" evidence="2"/>
<dbReference type="InterPro" id="IPR000182">
    <property type="entry name" value="GNAT_dom"/>
</dbReference>
<proteinExistence type="predicted"/>
<keyword evidence="2" id="KW-0012">Acyltransferase</keyword>
<dbReference type="InterPro" id="IPR016181">
    <property type="entry name" value="Acyl_CoA_acyltransferase"/>
</dbReference>
<sequence length="203" mass="21872">MIALANLVIRDAHPHDHPAAAEVLAAAFGDSPVVGWAQPNPAARAAQLGFYFTALLRHTGVHGTIRLATADTRIVGVALWYRHTAGETGLHDLLPANGDSGVPESLHRLARLEHLLRKRRPVEPHHYLAYLGVATGEQNRGIGTTLVSEYHDTLSAAGMPAYLEANDPRNRALYARLGYADHGAAITGHGGPPVYPMRWTPGR</sequence>
<dbReference type="SUPFAM" id="SSF55729">
    <property type="entry name" value="Acyl-CoA N-acyltransferases (Nat)"/>
    <property type="match status" value="1"/>
</dbReference>
<evidence type="ECO:0000313" key="2">
    <source>
        <dbReference type="EMBL" id="MCY1141481.1"/>
    </source>
</evidence>
<dbReference type="Proteomes" id="UP001151002">
    <property type="component" value="Unassembled WGS sequence"/>
</dbReference>
<keyword evidence="3" id="KW-1185">Reference proteome</keyword>
<evidence type="ECO:0000259" key="1">
    <source>
        <dbReference type="PROSITE" id="PS51186"/>
    </source>
</evidence>
<dbReference type="Gene3D" id="3.40.630.30">
    <property type="match status" value="1"/>
</dbReference>